<dbReference type="GO" id="GO:0071949">
    <property type="term" value="F:FAD binding"/>
    <property type="evidence" value="ECO:0007669"/>
    <property type="project" value="TreeGrafter"/>
</dbReference>
<protein>
    <submittedName>
        <fullName evidence="3">Sulfide:quinone oxidoreductase</fullName>
    </submittedName>
</protein>
<feature type="domain" description="FAD/NAD(P)-binding" evidence="2">
    <location>
        <begin position="59"/>
        <end position="174"/>
    </location>
</feature>
<dbReference type="InterPro" id="IPR019546">
    <property type="entry name" value="TAT_signal_bac_arc"/>
</dbReference>
<organism evidence="3 4">
    <name type="scientific">Ectothiorhodosinus mongolicus</name>
    <dbReference type="NCBI Taxonomy" id="233100"/>
    <lineage>
        <taxon>Bacteria</taxon>
        <taxon>Pseudomonadati</taxon>
        <taxon>Pseudomonadota</taxon>
        <taxon>Gammaproteobacteria</taxon>
        <taxon>Chromatiales</taxon>
        <taxon>Ectothiorhodospiraceae</taxon>
        <taxon>Ectothiorhodosinus</taxon>
    </lineage>
</organism>
<dbReference type="InterPro" id="IPR015904">
    <property type="entry name" value="Sulphide_quinone_reductase"/>
</dbReference>
<dbReference type="AlphaFoldDB" id="A0A1R3VPW8"/>
<sequence>MRKPNLKLNGAVQRVLAEKDVSRRNFLRMAGGGALLAGAGTSSLLYAGQAQAKVKTNAHVVIVGAGAAGLSCATRLSRELDGANITIIDRRRNHYYQPGLTLVATGVWNVDQTVDRNERYLPSSVNWVHAMVREYDPDNNRVITDAGEAISYDYLMVTTGLQVNHSAVEGMSPELIGTRGIGCVYDRPEYAQQTWTAIDKYTREGGRALFTRAPGAMKCAGAPLKMAMLTESRMKERGNRARGEFHYLTPGTSLFAVEATNEWLINNFAERDISLHWDHQLVAIDADARRATFQTPIGRETLDYDFIHVVPPMSAPDSLRESPLAAAEGPARGWLEVDRFSLQHARYANVYGAGDIVGTPIGKTAASVKAQVPVAVTNMVQSIAGREHTASYDGYTSCPLITGLGKAILVEFDYNLDMVPSFDFISPYEEHWVPWVMKDRLLLAAYRAMLRGRI</sequence>
<dbReference type="PANTHER" id="PTHR10632:SF2">
    <property type="entry name" value="SULFIDE:QUINONE OXIDOREDUCTASE, MITOCHONDRIAL"/>
    <property type="match status" value="1"/>
</dbReference>
<dbReference type="InterPro" id="IPR036188">
    <property type="entry name" value="FAD/NAD-bd_sf"/>
</dbReference>
<dbReference type="Proteomes" id="UP000223759">
    <property type="component" value="Unassembled WGS sequence"/>
</dbReference>
<dbReference type="Pfam" id="PF07992">
    <property type="entry name" value="Pyr_redox_2"/>
    <property type="match status" value="1"/>
</dbReference>
<dbReference type="GO" id="GO:0070221">
    <property type="term" value="P:sulfide oxidation, using sulfide:quinone oxidoreductase"/>
    <property type="evidence" value="ECO:0007669"/>
    <property type="project" value="TreeGrafter"/>
</dbReference>
<dbReference type="SUPFAM" id="SSF51905">
    <property type="entry name" value="FAD/NAD(P)-binding domain"/>
    <property type="match status" value="1"/>
</dbReference>
<evidence type="ECO:0000313" key="4">
    <source>
        <dbReference type="Proteomes" id="UP000223759"/>
    </source>
</evidence>
<dbReference type="Gene3D" id="3.50.50.100">
    <property type="match status" value="1"/>
</dbReference>
<dbReference type="EMBL" id="FTPK01000001">
    <property type="protein sequence ID" value="SIT65603.1"/>
    <property type="molecule type" value="Genomic_DNA"/>
</dbReference>
<proteinExistence type="predicted"/>
<keyword evidence="1" id="KW-0732">Signal</keyword>
<dbReference type="STRING" id="233100.SAMN05216526_0051"/>
<dbReference type="RefSeq" id="WP_076753942.1">
    <property type="nucleotide sequence ID" value="NZ_CP023018.1"/>
</dbReference>
<keyword evidence="4" id="KW-1185">Reference proteome</keyword>
<evidence type="ECO:0000256" key="1">
    <source>
        <dbReference type="ARBA" id="ARBA00022729"/>
    </source>
</evidence>
<name>A0A1R3VPW8_9GAMM</name>
<dbReference type="PANTHER" id="PTHR10632">
    <property type="entry name" value="SULFIDE:QUINONE OXIDOREDUCTASE"/>
    <property type="match status" value="1"/>
</dbReference>
<dbReference type="OrthoDB" id="9802771at2"/>
<reference evidence="3 4" key="1">
    <citation type="submission" date="2017-01" db="EMBL/GenBank/DDBJ databases">
        <authorList>
            <person name="Mah S.A."/>
            <person name="Swanson W.J."/>
            <person name="Moy G.W."/>
            <person name="Vacquier V.D."/>
        </authorList>
    </citation>
    <scope>NUCLEOTIDE SEQUENCE [LARGE SCALE GENOMIC DNA]</scope>
    <source>
        <strain evidence="3 4">M9</strain>
    </source>
</reference>
<dbReference type="GO" id="GO:0070224">
    <property type="term" value="F:sulfide:quinone oxidoreductase activity"/>
    <property type="evidence" value="ECO:0007669"/>
    <property type="project" value="TreeGrafter"/>
</dbReference>
<dbReference type="InterPro" id="IPR023753">
    <property type="entry name" value="FAD/NAD-binding_dom"/>
</dbReference>
<accession>A0A1R3VPW8</accession>
<evidence type="ECO:0000259" key="2">
    <source>
        <dbReference type="Pfam" id="PF07992"/>
    </source>
</evidence>
<dbReference type="InterPro" id="IPR006311">
    <property type="entry name" value="TAT_signal"/>
</dbReference>
<dbReference type="NCBIfam" id="TIGR01409">
    <property type="entry name" value="TAT_signal_seq"/>
    <property type="match status" value="1"/>
</dbReference>
<evidence type="ECO:0000313" key="3">
    <source>
        <dbReference type="EMBL" id="SIT65603.1"/>
    </source>
</evidence>
<gene>
    <name evidence="3" type="ORF">SAMN05216526_0051</name>
</gene>
<dbReference type="PROSITE" id="PS51318">
    <property type="entry name" value="TAT"/>
    <property type="match status" value="1"/>
</dbReference>